<dbReference type="Proteomes" id="UP000824219">
    <property type="component" value="Linkage Group LG02"/>
</dbReference>
<organism evidence="1 2">
    <name type="scientific">Hemibagrus wyckioides</name>
    <dbReference type="NCBI Taxonomy" id="337641"/>
    <lineage>
        <taxon>Eukaryota</taxon>
        <taxon>Metazoa</taxon>
        <taxon>Chordata</taxon>
        <taxon>Craniata</taxon>
        <taxon>Vertebrata</taxon>
        <taxon>Euteleostomi</taxon>
        <taxon>Actinopterygii</taxon>
        <taxon>Neopterygii</taxon>
        <taxon>Teleostei</taxon>
        <taxon>Ostariophysi</taxon>
        <taxon>Siluriformes</taxon>
        <taxon>Bagridae</taxon>
        <taxon>Hemibagrus</taxon>
    </lineage>
</organism>
<gene>
    <name evidence="1" type="ORF">KOW79_001637</name>
</gene>
<reference evidence="1 2" key="1">
    <citation type="submission" date="2021-06" db="EMBL/GenBank/DDBJ databases">
        <title>Chromosome-level genome assembly of the red-tail catfish (Hemibagrus wyckioides).</title>
        <authorList>
            <person name="Shao F."/>
        </authorList>
    </citation>
    <scope>NUCLEOTIDE SEQUENCE [LARGE SCALE GENOMIC DNA]</scope>
    <source>
        <strain evidence="1">EC202008001</strain>
        <tissue evidence="1">Blood</tissue>
    </source>
</reference>
<dbReference type="EMBL" id="JAHKSW010000002">
    <property type="protein sequence ID" value="KAG7335041.1"/>
    <property type="molecule type" value="Genomic_DNA"/>
</dbReference>
<evidence type="ECO:0000313" key="1">
    <source>
        <dbReference type="EMBL" id="KAG7335041.1"/>
    </source>
</evidence>
<protein>
    <submittedName>
        <fullName evidence="1">Uncharacterized protein</fullName>
    </submittedName>
</protein>
<evidence type="ECO:0000313" key="2">
    <source>
        <dbReference type="Proteomes" id="UP000824219"/>
    </source>
</evidence>
<accession>A0A9D3P6P9</accession>
<comment type="caution">
    <text evidence="1">The sequence shown here is derived from an EMBL/GenBank/DDBJ whole genome shotgun (WGS) entry which is preliminary data.</text>
</comment>
<proteinExistence type="predicted"/>
<sequence>MWSFEGHVINLSAFSRSYVESIVKRQINKFSDPVVCFIELSSARDPIFDLVDLPETEFGTTQAATQGWDEAVYDLINTSNAVFFLEIHL</sequence>
<name>A0A9D3P6P9_9TELE</name>
<dbReference type="AlphaFoldDB" id="A0A9D3P6P9"/>
<keyword evidence="2" id="KW-1185">Reference proteome</keyword>